<dbReference type="EMBL" id="JBHSNZ010000038">
    <property type="protein sequence ID" value="MFC5812607.1"/>
    <property type="molecule type" value="Genomic_DNA"/>
</dbReference>
<dbReference type="Proteomes" id="UP001596112">
    <property type="component" value="Unassembled WGS sequence"/>
</dbReference>
<reference evidence="2" key="1">
    <citation type="journal article" date="2019" name="Int. J. Syst. Evol. Microbiol.">
        <title>The Global Catalogue of Microorganisms (GCM) 10K type strain sequencing project: providing services to taxonomists for standard genome sequencing and annotation.</title>
        <authorList>
            <consortium name="The Broad Institute Genomics Platform"/>
            <consortium name="The Broad Institute Genome Sequencing Center for Infectious Disease"/>
            <person name="Wu L."/>
            <person name="Ma J."/>
        </authorList>
    </citation>
    <scope>NUCLEOTIDE SEQUENCE [LARGE SCALE GENOMIC DNA]</scope>
    <source>
        <strain evidence="2">JCM 9918</strain>
    </source>
</reference>
<accession>A0ABW1BHG2</accession>
<sequence length="50" mass="5726">MSEVREPVQLVADVIREAVTCDRVECTPEQHSRFISENLRLAAREINESV</sequence>
<name>A0ABW1BHG2_9ACTN</name>
<gene>
    <name evidence="1" type="ORF">ACFQGO_34745</name>
</gene>
<keyword evidence="2" id="KW-1185">Reference proteome</keyword>
<comment type="caution">
    <text evidence="1">The sequence shown here is derived from an EMBL/GenBank/DDBJ whole genome shotgun (WGS) entry which is preliminary data.</text>
</comment>
<protein>
    <submittedName>
        <fullName evidence="1">Uncharacterized protein</fullName>
    </submittedName>
</protein>
<evidence type="ECO:0000313" key="2">
    <source>
        <dbReference type="Proteomes" id="UP001596112"/>
    </source>
</evidence>
<dbReference type="RefSeq" id="WP_272172135.1">
    <property type="nucleotide sequence ID" value="NZ_JAQOSL010000046.1"/>
</dbReference>
<evidence type="ECO:0000313" key="1">
    <source>
        <dbReference type="EMBL" id="MFC5812607.1"/>
    </source>
</evidence>
<proteinExistence type="predicted"/>
<organism evidence="1 2">
    <name type="scientific">Streptomyces heilongjiangensis</name>
    <dbReference type="NCBI Taxonomy" id="945052"/>
    <lineage>
        <taxon>Bacteria</taxon>
        <taxon>Bacillati</taxon>
        <taxon>Actinomycetota</taxon>
        <taxon>Actinomycetes</taxon>
        <taxon>Kitasatosporales</taxon>
        <taxon>Streptomycetaceae</taxon>
        <taxon>Streptomyces</taxon>
    </lineage>
</organism>